<accession>A0A5J4U054</accession>
<reference evidence="1 2" key="1">
    <citation type="submission" date="2019-03" db="EMBL/GenBank/DDBJ databases">
        <title>Single cell metagenomics reveals metabolic interactions within the superorganism composed of flagellate Streblomastix strix and complex community of Bacteroidetes bacteria on its surface.</title>
        <authorList>
            <person name="Treitli S.C."/>
            <person name="Kolisko M."/>
            <person name="Husnik F."/>
            <person name="Keeling P."/>
            <person name="Hampl V."/>
        </authorList>
    </citation>
    <scope>NUCLEOTIDE SEQUENCE [LARGE SCALE GENOMIC DNA]</scope>
    <source>
        <strain evidence="1">ST1C</strain>
    </source>
</reference>
<evidence type="ECO:0000313" key="2">
    <source>
        <dbReference type="Proteomes" id="UP000324800"/>
    </source>
</evidence>
<name>A0A5J4U054_9EUKA</name>
<dbReference type="Proteomes" id="UP000324800">
    <property type="component" value="Unassembled WGS sequence"/>
</dbReference>
<dbReference type="AlphaFoldDB" id="A0A5J4U054"/>
<proteinExistence type="predicted"/>
<organism evidence="1 2">
    <name type="scientific">Streblomastix strix</name>
    <dbReference type="NCBI Taxonomy" id="222440"/>
    <lineage>
        <taxon>Eukaryota</taxon>
        <taxon>Metamonada</taxon>
        <taxon>Preaxostyla</taxon>
        <taxon>Oxymonadida</taxon>
        <taxon>Streblomastigidae</taxon>
        <taxon>Streblomastix</taxon>
    </lineage>
</organism>
<feature type="non-terminal residue" evidence="1">
    <location>
        <position position="198"/>
    </location>
</feature>
<dbReference type="EMBL" id="SNRW01022779">
    <property type="protein sequence ID" value="KAA6363540.1"/>
    <property type="molecule type" value="Genomic_DNA"/>
</dbReference>
<evidence type="ECO:0000313" key="1">
    <source>
        <dbReference type="EMBL" id="KAA6363540.1"/>
    </source>
</evidence>
<sequence>MNKDQDEANEVEKKNQLEKLVQLQIQAYYTIQESAYQLTGIFYCYDYPYNTQYSPKLSVIVDCGLGEAHCERISIIGGGLNTIPKMNNSDQSQGIEYQNVFQRDIKIEEVFLMRFLTLIPLEHISHPAQLVFISFISLPSLRWPLCTHSSSKGGQHSCEGWERSARLITGGVPQPYITFGQCHPPCIRRADLFIAHIQ</sequence>
<protein>
    <submittedName>
        <fullName evidence="1">Uncharacterized protein</fullName>
    </submittedName>
</protein>
<comment type="caution">
    <text evidence="1">The sequence shown here is derived from an EMBL/GenBank/DDBJ whole genome shotgun (WGS) entry which is preliminary data.</text>
</comment>
<gene>
    <name evidence="1" type="ORF">EZS28_040933</name>
</gene>